<sequence>MRSALASAPVVLASLGLAACGSAVPAPVDVSAPVQVARDYVALGDSYAALGGTSADTTGPDHCLRSSDNYPAGVLADARVTGRDATCQGAVTADLLRPRHTGSGTIPAQLDALTDSTELVTLSIGGNDIGFGDIAGCFLTAMLAGRESDCAAAWKESVAARMTGLPAQLDEVYRAIEERSGGARVIATGYLPLLAPGDRCTEVELLGDADRAWVVSLTDEVNRIAAEAAERHGAEIVLPEAAENHTGCAAPGDRWVDFLGSETGAFPMHPTPAGQAVMADAVLEKL</sequence>
<dbReference type="SUPFAM" id="SSF52266">
    <property type="entry name" value="SGNH hydrolase"/>
    <property type="match status" value="1"/>
</dbReference>
<dbReference type="PANTHER" id="PTHR37981">
    <property type="entry name" value="LIPASE 2"/>
    <property type="match status" value="1"/>
</dbReference>
<feature type="active site" description="Nucleophile" evidence="1">
    <location>
        <position position="46"/>
    </location>
</feature>
<organism evidence="5 6">
    <name type="scientific">Corynebacterium marinum DSM 44953</name>
    <dbReference type="NCBI Taxonomy" id="1224162"/>
    <lineage>
        <taxon>Bacteria</taxon>
        <taxon>Bacillati</taxon>
        <taxon>Actinomycetota</taxon>
        <taxon>Actinomycetes</taxon>
        <taxon>Mycobacteriales</taxon>
        <taxon>Corynebacteriaceae</taxon>
        <taxon>Corynebacterium</taxon>
    </lineage>
</organism>
<dbReference type="OrthoDB" id="5503950at2"/>
<dbReference type="CDD" id="cd01823">
    <property type="entry name" value="SEST_like"/>
    <property type="match status" value="1"/>
</dbReference>
<evidence type="ECO:0000256" key="1">
    <source>
        <dbReference type="PIRSR" id="PIRSR637460-1"/>
    </source>
</evidence>
<evidence type="ECO:0000313" key="5">
    <source>
        <dbReference type="EMBL" id="AJK69316.1"/>
    </source>
</evidence>
<dbReference type="InterPro" id="IPR036514">
    <property type="entry name" value="SGNH_hydro_sf"/>
</dbReference>
<accession>A0A0B6TX98</accession>
<keyword evidence="2" id="KW-1015">Disulfide bond</keyword>
<evidence type="ECO:0000256" key="2">
    <source>
        <dbReference type="PIRSR" id="PIRSR637460-2"/>
    </source>
</evidence>
<keyword evidence="6" id="KW-1185">Reference proteome</keyword>
<dbReference type="GO" id="GO:0019433">
    <property type="term" value="P:triglyceride catabolic process"/>
    <property type="evidence" value="ECO:0007669"/>
    <property type="project" value="TreeGrafter"/>
</dbReference>
<protein>
    <recommendedName>
        <fullName evidence="4">SGNH hydrolase-type esterase domain-containing protein</fullName>
    </recommendedName>
</protein>
<dbReference type="EMBL" id="CP007790">
    <property type="protein sequence ID" value="AJK69316.1"/>
    <property type="molecule type" value="Genomic_DNA"/>
</dbReference>
<name>A0A0B6TX98_9CORY</name>
<feature type="disulfide bond" evidence="2">
    <location>
        <begin position="200"/>
        <end position="248"/>
    </location>
</feature>
<dbReference type="AlphaFoldDB" id="A0A0B6TX98"/>
<dbReference type="HOGENOM" id="CLU_038449_1_0_11"/>
<dbReference type="InterPro" id="IPR037460">
    <property type="entry name" value="SEST-like"/>
</dbReference>
<dbReference type="PANTHER" id="PTHR37981:SF1">
    <property type="entry name" value="SGNH HYDROLASE-TYPE ESTERASE DOMAIN-CONTAINING PROTEIN"/>
    <property type="match status" value="1"/>
</dbReference>
<keyword evidence="3" id="KW-0732">Signal</keyword>
<dbReference type="InterPro" id="IPR013830">
    <property type="entry name" value="SGNH_hydro"/>
</dbReference>
<proteinExistence type="predicted"/>
<feature type="active site" evidence="1">
    <location>
        <position position="269"/>
    </location>
</feature>
<feature type="signal peptide" evidence="3">
    <location>
        <begin position="1"/>
        <end position="18"/>
    </location>
</feature>
<gene>
    <name evidence="5" type="ORF">B840_08590</name>
</gene>
<dbReference type="GO" id="GO:0004806">
    <property type="term" value="F:triacylglycerol lipase activity"/>
    <property type="evidence" value="ECO:0007669"/>
    <property type="project" value="TreeGrafter"/>
</dbReference>
<reference evidence="5 6" key="1">
    <citation type="submission" date="2014-05" db="EMBL/GenBank/DDBJ databases">
        <title>Complete genome sequence of Corynebacterium marinum DSM 44953.</title>
        <authorList>
            <person name="Schaffert L."/>
            <person name="Albersmeier A."/>
            <person name="Kalinowski J."/>
            <person name="Ruckert C."/>
        </authorList>
    </citation>
    <scope>NUCLEOTIDE SEQUENCE [LARGE SCALE GENOMIC DNA]</scope>
    <source>
        <strain evidence="5 6">DSM 44953</strain>
    </source>
</reference>
<evidence type="ECO:0000313" key="6">
    <source>
        <dbReference type="Proteomes" id="UP000031928"/>
    </source>
</evidence>
<dbReference type="Proteomes" id="UP000031928">
    <property type="component" value="Chromosome"/>
</dbReference>
<dbReference type="Pfam" id="PF13472">
    <property type="entry name" value="Lipase_GDSL_2"/>
    <property type="match status" value="1"/>
</dbReference>
<dbReference type="PROSITE" id="PS51257">
    <property type="entry name" value="PROKAR_LIPOPROTEIN"/>
    <property type="match status" value="1"/>
</dbReference>
<evidence type="ECO:0000259" key="4">
    <source>
        <dbReference type="Pfam" id="PF13472"/>
    </source>
</evidence>
<dbReference type="Gene3D" id="3.40.50.1110">
    <property type="entry name" value="SGNH hydrolase"/>
    <property type="match status" value="1"/>
</dbReference>
<feature type="disulfide bond" evidence="2">
    <location>
        <begin position="137"/>
        <end position="150"/>
    </location>
</feature>
<feature type="domain" description="SGNH hydrolase-type esterase" evidence="4">
    <location>
        <begin position="42"/>
        <end position="276"/>
    </location>
</feature>
<dbReference type="RefSeq" id="WP_042621800.1">
    <property type="nucleotide sequence ID" value="NZ_CP007790.1"/>
</dbReference>
<evidence type="ECO:0000256" key="3">
    <source>
        <dbReference type="SAM" id="SignalP"/>
    </source>
</evidence>
<dbReference type="STRING" id="1224162.B840_08590"/>
<dbReference type="KEGG" id="cmq:B840_08590"/>
<feature type="disulfide bond" evidence="2">
    <location>
        <begin position="63"/>
        <end position="87"/>
    </location>
</feature>
<feature type="chain" id="PRO_5039638192" description="SGNH hydrolase-type esterase domain-containing protein" evidence="3">
    <location>
        <begin position="19"/>
        <end position="286"/>
    </location>
</feature>